<comment type="caution">
    <text evidence="1">The sequence shown here is derived from an EMBL/GenBank/DDBJ whole genome shotgun (WGS) entry which is preliminary data.</text>
</comment>
<feature type="non-terminal residue" evidence="1">
    <location>
        <position position="1"/>
    </location>
</feature>
<gene>
    <name evidence="1" type="ORF">M9458_017383</name>
</gene>
<protein>
    <submittedName>
        <fullName evidence="1">Uncharacterized protein</fullName>
    </submittedName>
</protein>
<feature type="non-terminal residue" evidence="1">
    <location>
        <position position="60"/>
    </location>
</feature>
<organism evidence="1 2">
    <name type="scientific">Cirrhinus mrigala</name>
    <name type="common">Mrigala</name>
    <dbReference type="NCBI Taxonomy" id="683832"/>
    <lineage>
        <taxon>Eukaryota</taxon>
        <taxon>Metazoa</taxon>
        <taxon>Chordata</taxon>
        <taxon>Craniata</taxon>
        <taxon>Vertebrata</taxon>
        <taxon>Euteleostomi</taxon>
        <taxon>Actinopterygii</taxon>
        <taxon>Neopterygii</taxon>
        <taxon>Teleostei</taxon>
        <taxon>Ostariophysi</taxon>
        <taxon>Cypriniformes</taxon>
        <taxon>Cyprinidae</taxon>
        <taxon>Labeoninae</taxon>
        <taxon>Labeonini</taxon>
        <taxon>Cirrhinus</taxon>
    </lineage>
</organism>
<keyword evidence="2" id="KW-1185">Reference proteome</keyword>
<dbReference type="Proteomes" id="UP001529510">
    <property type="component" value="Unassembled WGS sequence"/>
</dbReference>
<dbReference type="EMBL" id="JAMKFB020000008">
    <property type="protein sequence ID" value="KAL0185713.1"/>
    <property type="molecule type" value="Genomic_DNA"/>
</dbReference>
<evidence type="ECO:0000313" key="1">
    <source>
        <dbReference type="EMBL" id="KAL0185713.1"/>
    </source>
</evidence>
<evidence type="ECO:0000313" key="2">
    <source>
        <dbReference type="Proteomes" id="UP001529510"/>
    </source>
</evidence>
<proteinExistence type="predicted"/>
<sequence length="60" mass="7066">RERCWEICLRCPPFVGRITNSTKGSLSMRISCSPITFLRPPHHVDTRRLLPSSSWLRDWI</sequence>
<dbReference type="AlphaFoldDB" id="A0ABD0QI01"/>
<name>A0ABD0QI01_CIRMR</name>
<accession>A0ABD0QI01</accession>
<reference evidence="1 2" key="1">
    <citation type="submission" date="2024-05" db="EMBL/GenBank/DDBJ databases">
        <title>Genome sequencing and assembly of Indian major carp, Cirrhinus mrigala (Hamilton, 1822).</title>
        <authorList>
            <person name="Mohindra V."/>
            <person name="Chowdhury L.M."/>
            <person name="Lal K."/>
            <person name="Jena J.K."/>
        </authorList>
    </citation>
    <scope>NUCLEOTIDE SEQUENCE [LARGE SCALE GENOMIC DNA]</scope>
    <source>
        <strain evidence="1">CM1030</strain>
        <tissue evidence="1">Blood</tissue>
    </source>
</reference>